<dbReference type="SUPFAM" id="SSF55347">
    <property type="entry name" value="Glyceraldehyde-3-phosphate dehydrogenase-like, C-terminal domain"/>
    <property type="match status" value="1"/>
</dbReference>
<dbReference type="Pfam" id="PF02894">
    <property type="entry name" value="GFO_IDH_MocA_C"/>
    <property type="match status" value="1"/>
</dbReference>
<evidence type="ECO:0000256" key="1">
    <source>
        <dbReference type="ARBA" id="ARBA00010928"/>
    </source>
</evidence>
<dbReference type="RefSeq" id="WP_377262846.1">
    <property type="nucleotide sequence ID" value="NZ_JBHLUH010000105.1"/>
</dbReference>
<dbReference type="PANTHER" id="PTHR43249:SF1">
    <property type="entry name" value="D-GLUCOSIDE 3-DEHYDROGENASE"/>
    <property type="match status" value="1"/>
</dbReference>
<evidence type="ECO:0000313" key="6">
    <source>
        <dbReference type="Proteomes" id="UP001589867"/>
    </source>
</evidence>
<accession>A0ABV6MIQ4</accession>
<dbReference type="InterPro" id="IPR000683">
    <property type="entry name" value="Gfo/Idh/MocA-like_OxRdtase_N"/>
</dbReference>
<evidence type="ECO:0000259" key="3">
    <source>
        <dbReference type="Pfam" id="PF01408"/>
    </source>
</evidence>
<feature type="domain" description="Gfo/Idh/MocA-like oxidoreductase N-terminal" evidence="3">
    <location>
        <begin position="1"/>
        <end position="118"/>
    </location>
</feature>
<organism evidence="5 6">
    <name type="scientific">Phytohabitans kaempferiae</name>
    <dbReference type="NCBI Taxonomy" id="1620943"/>
    <lineage>
        <taxon>Bacteria</taxon>
        <taxon>Bacillati</taxon>
        <taxon>Actinomycetota</taxon>
        <taxon>Actinomycetes</taxon>
        <taxon>Micromonosporales</taxon>
        <taxon>Micromonosporaceae</taxon>
    </lineage>
</organism>
<name>A0ABV6MIQ4_9ACTN</name>
<dbReference type="InterPro" id="IPR052515">
    <property type="entry name" value="Gfo/Idh/MocA_Oxidoreductase"/>
</dbReference>
<protein>
    <submittedName>
        <fullName evidence="5">Gfo/Idh/MocA family protein</fullName>
    </submittedName>
</protein>
<dbReference type="PANTHER" id="PTHR43249">
    <property type="entry name" value="UDP-N-ACETYL-2-AMINO-2-DEOXY-D-GLUCURONATE OXIDASE"/>
    <property type="match status" value="1"/>
</dbReference>
<dbReference type="InterPro" id="IPR036291">
    <property type="entry name" value="NAD(P)-bd_dom_sf"/>
</dbReference>
<comment type="caution">
    <text evidence="5">The sequence shown here is derived from an EMBL/GenBank/DDBJ whole genome shotgun (WGS) entry which is preliminary data.</text>
</comment>
<evidence type="ECO:0000313" key="5">
    <source>
        <dbReference type="EMBL" id="MFC0534223.1"/>
    </source>
</evidence>
<feature type="domain" description="Gfo/Idh/MocA-like oxidoreductase C-terminal" evidence="4">
    <location>
        <begin position="134"/>
        <end position="343"/>
    </location>
</feature>
<dbReference type="Proteomes" id="UP001589867">
    <property type="component" value="Unassembled WGS sequence"/>
</dbReference>
<dbReference type="InterPro" id="IPR004104">
    <property type="entry name" value="Gfo/Idh/MocA-like_OxRdtase_C"/>
</dbReference>
<dbReference type="Gene3D" id="3.30.360.10">
    <property type="entry name" value="Dihydrodipicolinate Reductase, domain 2"/>
    <property type="match status" value="1"/>
</dbReference>
<keyword evidence="6" id="KW-1185">Reference proteome</keyword>
<proteinExistence type="inferred from homology"/>
<dbReference type="SUPFAM" id="SSF51735">
    <property type="entry name" value="NAD(P)-binding Rossmann-fold domains"/>
    <property type="match status" value="1"/>
</dbReference>
<dbReference type="Pfam" id="PF01408">
    <property type="entry name" value="GFO_IDH_MocA"/>
    <property type="match status" value="1"/>
</dbReference>
<feature type="region of interest" description="Disordered" evidence="2">
    <location>
        <begin position="270"/>
        <end position="291"/>
    </location>
</feature>
<sequence length="344" mass="36253">MRFAVIGCGTIGQVHAAAIAGLAPRARFALAVDEDPTRAKSLAAAHGADAVSSIDEALTWPGIDAVAVCTPSGTHADLAIRAMRAGKHVVVEKPLDVSLDAALPVARAQRDTGKTATVISQHRFDPSSQTLIRAVRSGTLGRLTSGVVSVSWWREQSYYDSAPWRGTQALDGGGALINQGIHTIDLLLWMLGTPAEVFAHTACLTHERVEIEDTATATIRFTNGALAVVHCTTAAYPGLTARLQIHGDRGSAVIDNDQLTYLYPNADPAQPTSVADRGAQPTTSAIADPTSLPGAAHAAQYQDFVAAIREDRPPLVTIEDGIRSLAVISAFYQSARTRQPVSIA</sequence>
<reference evidence="5 6" key="1">
    <citation type="submission" date="2024-09" db="EMBL/GenBank/DDBJ databases">
        <authorList>
            <person name="Sun Q."/>
            <person name="Mori K."/>
        </authorList>
    </citation>
    <scope>NUCLEOTIDE SEQUENCE [LARGE SCALE GENOMIC DNA]</scope>
    <source>
        <strain evidence="5 6">TBRC 3947</strain>
    </source>
</reference>
<evidence type="ECO:0000256" key="2">
    <source>
        <dbReference type="SAM" id="MobiDB-lite"/>
    </source>
</evidence>
<evidence type="ECO:0000259" key="4">
    <source>
        <dbReference type="Pfam" id="PF02894"/>
    </source>
</evidence>
<dbReference type="Gene3D" id="3.40.50.720">
    <property type="entry name" value="NAD(P)-binding Rossmann-like Domain"/>
    <property type="match status" value="1"/>
</dbReference>
<dbReference type="EMBL" id="JBHLUH010000105">
    <property type="protein sequence ID" value="MFC0534223.1"/>
    <property type="molecule type" value="Genomic_DNA"/>
</dbReference>
<comment type="similarity">
    <text evidence="1">Belongs to the Gfo/Idh/MocA family.</text>
</comment>
<gene>
    <name evidence="5" type="ORF">ACFFIA_42215</name>
</gene>